<gene>
    <name evidence="8" type="ORF">H6G14_27860</name>
</gene>
<evidence type="ECO:0000256" key="6">
    <source>
        <dbReference type="ARBA" id="ARBA00023004"/>
    </source>
</evidence>
<proteinExistence type="predicted"/>
<evidence type="ECO:0000313" key="9">
    <source>
        <dbReference type="Proteomes" id="UP000621307"/>
    </source>
</evidence>
<evidence type="ECO:0000256" key="3">
    <source>
        <dbReference type="ARBA" id="ARBA00022896"/>
    </source>
</evidence>
<keyword evidence="2" id="KW-0479">Metal-binding</keyword>
<dbReference type="SMART" id="SM00702">
    <property type="entry name" value="P4Hc"/>
    <property type="match status" value="1"/>
</dbReference>
<dbReference type="InterPro" id="IPR044862">
    <property type="entry name" value="Pro_4_hyd_alph_FE2OG_OXY"/>
</dbReference>
<comment type="cofactor">
    <cofactor evidence="1">
        <name>L-ascorbate</name>
        <dbReference type="ChEBI" id="CHEBI:38290"/>
    </cofactor>
</comment>
<name>A0ABR8BLQ7_9NOSO</name>
<keyword evidence="9" id="KW-1185">Reference proteome</keyword>
<organism evidence="8 9">
    <name type="scientific">Nostoc parmelioides FACHB-3921</name>
    <dbReference type="NCBI Taxonomy" id="2692909"/>
    <lineage>
        <taxon>Bacteria</taxon>
        <taxon>Bacillati</taxon>
        <taxon>Cyanobacteriota</taxon>
        <taxon>Cyanophyceae</taxon>
        <taxon>Nostocales</taxon>
        <taxon>Nostocaceae</taxon>
        <taxon>Nostoc</taxon>
    </lineage>
</organism>
<keyword evidence="3" id="KW-0847">Vitamin C</keyword>
<accession>A0ABR8BLQ7</accession>
<protein>
    <submittedName>
        <fullName evidence="8">2OG-Fe(II) oxygenase</fullName>
    </submittedName>
</protein>
<dbReference type="PANTHER" id="PTHR10869">
    <property type="entry name" value="PROLYL 4-HYDROXYLASE ALPHA SUBUNIT"/>
    <property type="match status" value="1"/>
</dbReference>
<dbReference type="PANTHER" id="PTHR10869:SF241">
    <property type="entry name" value="FE2OG DIOXYGENASE DOMAIN-CONTAINING PROTEIN"/>
    <property type="match status" value="1"/>
</dbReference>
<sequence>MIKKNLLNNEIFTLDNILLAQECAEYISLTESIGYTKAPISTIRGFQMRPDIRNNERVILDDNQRAFDLWQRVSDHIPKTIGRWQAIGLNERFRFYRYDPGQRFAIHHDGSYRRPNGEESLLTFMIYLNEGFEGGETRFHLSPRYYEKCPNITVVPVTGMALCFVHDVVHEGVAVVQGRKYVLRSDVMYRQQSRVY</sequence>
<comment type="caution">
    <text evidence="8">The sequence shown here is derived from an EMBL/GenBank/DDBJ whole genome shotgun (WGS) entry which is preliminary data.</text>
</comment>
<dbReference type="Gene3D" id="2.60.120.620">
    <property type="entry name" value="q2cbj1_9rhob like domain"/>
    <property type="match status" value="1"/>
</dbReference>
<dbReference type="Proteomes" id="UP000621307">
    <property type="component" value="Unassembled WGS sequence"/>
</dbReference>
<dbReference type="EMBL" id="JACJQL010000076">
    <property type="protein sequence ID" value="MBD2255043.1"/>
    <property type="molecule type" value="Genomic_DNA"/>
</dbReference>
<evidence type="ECO:0000256" key="2">
    <source>
        <dbReference type="ARBA" id="ARBA00022723"/>
    </source>
</evidence>
<evidence type="ECO:0000313" key="8">
    <source>
        <dbReference type="EMBL" id="MBD2255043.1"/>
    </source>
</evidence>
<feature type="domain" description="Fe2OG dioxygenase" evidence="7">
    <location>
        <begin position="88"/>
        <end position="193"/>
    </location>
</feature>
<reference evidence="8 9" key="1">
    <citation type="journal article" date="2020" name="ISME J.">
        <title>Comparative genomics reveals insights into cyanobacterial evolution and habitat adaptation.</title>
        <authorList>
            <person name="Chen M.Y."/>
            <person name="Teng W.K."/>
            <person name="Zhao L."/>
            <person name="Hu C.X."/>
            <person name="Zhou Y.K."/>
            <person name="Han B.P."/>
            <person name="Song L.R."/>
            <person name="Shu W.S."/>
        </authorList>
    </citation>
    <scope>NUCLEOTIDE SEQUENCE [LARGE SCALE GENOMIC DNA]</scope>
    <source>
        <strain evidence="8 9">FACHB-3921</strain>
    </source>
</reference>
<dbReference type="PROSITE" id="PS51471">
    <property type="entry name" value="FE2OG_OXY"/>
    <property type="match status" value="1"/>
</dbReference>
<evidence type="ECO:0000259" key="7">
    <source>
        <dbReference type="PROSITE" id="PS51471"/>
    </source>
</evidence>
<evidence type="ECO:0000256" key="5">
    <source>
        <dbReference type="ARBA" id="ARBA00023002"/>
    </source>
</evidence>
<evidence type="ECO:0000256" key="1">
    <source>
        <dbReference type="ARBA" id="ARBA00001961"/>
    </source>
</evidence>
<evidence type="ECO:0000256" key="4">
    <source>
        <dbReference type="ARBA" id="ARBA00022964"/>
    </source>
</evidence>
<keyword evidence="6" id="KW-0408">Iron</keyword>
<dbReference type="InterPro" id="IPR006620">
    <property type="entry name" value="Pro_4_hyd_alph"/>
</dbReference>
<dbReference type="InterPro" id="IPR045054">
    <property type="entry name" value="P4HA-like"/>
</dbReference>
<dbReference type="InterPro" id="IPR005123">
    <property type="entry name" value="Oxoglu/Fe-dep_dioxygenase_dom"/>
</dbReference>
<keyword evidence="4" id="KW-0223">Dioxygenase</keyword>
<keyword evidence="5" id="KW-0560">Oxidoreductase</keyword>
<dbReference type="Pfam" id="PF13640">
    <property type="entry name" value="2OG-FeII_Oxy_3"/>
    <property type="match status" value="1"/>
</dbReference>